<dbReference type="GO" id="GO:0016020">
    <property type="term" value="C:membrane"/>
    <property type="evidence" value="ECO:0007669"/>
    <property type="project" value="TreeGrafter"/>
</dbReference>
<gene>
    <name evidence="3" type="ORF">GBAR_LOCUS30084</name>
</gene>
<sequence length="177" mass="18775">MEGSGQEVSWEKPPPYHHQMLPQNDHPMSTYTPVPATPAPAQPAAPQHTSFSNNTSSNNVVVVSQPSAAQPSTVIVERVRPSDNLIWVLCLMVVCFCTGNLVAFVCLIPALIFSLSSGCASNSGDYETAATYGKASCCCSLFSMTIYMIAVLVAIIFVILIFTTGLAFLGIANGEVA</sequence>
<evidence type="ECO:0000313" key="3">
    <source>
        <dbReference type="EMBL" id="CAI8055108.1"/>
    </source>
</evidence>
<dbReference type="InterPro" id="IPR051423">
    <property type="entry name" value="CD225/Dispanin"/>
</dbReference>
<name>A0AA35TV95_GEOBA</name>
<keyword evidence="2" id="KW-0812">Transmembrane</keyword>
<evidence type="ECO:0008006" key="5">
    <source>
        <dbReference type="Google" id="ProtNLM"/>
    </source>
</evidence>
<dbReference type="AlphaFoldDB" id="A0AA35TV95"/>
<keyword evidence="2" id="KW-1133">Transmembrane helix</keyword>
<feature type="transmembrane region" description="Helical" evidence="2">
    <location>
        <begin position="146"/>
        <end position="172"/>
    </location>
</feature>
<accession>A0AA35TV95</accession>
<comment type="caution">
    <text evidence="3">The sequence shown here is derived from an EMBL/GenBank/DDBJ whole genome shotgun (WGS) entry which is preliminary data.</text>
</comment>
<dbReference type="PANTHER" id="PTHR14948:SF25">
    <property type="entry name" value="DUF4190 DOMAIN-CONTAINING PROTEIN"/>
    <property type="match status" value="1"/>
</dbReference>
<dbReference type="PANTHER" id="PTHR14948">
    <property type="entry name" value="NG5"/>
    <property type="match status" value="1"/>
</dbReference>
<reference evidence="3" key="1">
    <citation type="submission" date="2023-03" db="EMBL/GenBank/DDBJ databases">
        <authorList>
            <person name="Steffen K."/>
            <person name="Cardenas P."/>
        </authorList>
    </citation>
    <scope>NUCLEOTIDE SEQUENCE</scope>
</reference>
<organism evidence="3 4">
    <name type="scientific">Geodia barretti</name>
    <name type="common">Barrett's horny sponge</name>
    <dbReference type="NCBI Taxonomy" id="519541"/>
    <lineage>
        <taxon>Eukaryota</taxon>
        <taxon>Metazoa</taxon>
        <taxon>Porifera</taxon>
        <taxon>Demospongiae</taxon>
        <taxon>Heteroscleromorpha</taxon>
        <taxon>Tetractinellida</taxon>
        <taxon>Astrophorina</taxon>
        <taxon>Geodiidae</taxon>
        <taxon>Geodia</taxon>
    </lineage>
</organism>
<evidence type="ECO:0000256" key="2">
    <source>
        <dbReference type="SAM" id="Phobius"/>
    </source>
</evidence>
<protein>
    <recommendedName>
        <fullName evidence="5">Transmembrane protein</fullName>
    </recommendedName>
</protein>
<feature type="region of interest" description="Disordered" evidence="1">
    <location>
        <begin position="1"/>
        <end position="50"/>
    </location>
</feature>
<feature type="transmembrane region" description="Helical" evidence="2">
    <location>
        <begin position="85"/>
        <end position="113"/>
    </location>
</feature>
<dbReference type="EMBL" id="CASHTH010004246">
    <property type="protein sequence ID" value="CAI8055108.1"/>
    <property type="molecule type" value="Genomic_DNA"/>
</dbReference>
<keyword evidence="4" id="KW-1185">Reference proteome</keyword>
<proteinExistence type="predicted"/>
<keyword evidence="2" id="KW-0472">Membrane</keyword>
<dbReference type="Proteomes" id="UP001174909">
    <property type="component" value="Unassembled WGS sequence"/>
</dbReference>
<evidence type="ECO:0000256" key="1">
    <source>
        <dbReference type="SAM" id="MobiDB-lite"/>
    </source>
</evidence>
<evidence type="ECO:0000313" key="4">
    <source>
        <dbReference type="Proteomes" id="UP001174909"/>
    </source>
</evidence>